<comment type="caution">
    <text evidence="6">The sequence shown here is derived from an EMBL/GenBank/DDBJ whole genome shotgun (WGS) entry which is preliminary data.</text>
</comment>
<dbReference type="RefSeq" id="WP_100880373.1">
    <property type="nucleotide sequence ID" value="NZ_JBICSI010000007.1"/>
</dbReference>
<dbReference type="InterPro" id="IPR050884">
    <property type="entry name" value="CNP_phosphodiesterase-III"/>
</dbReference>
<keyword evidence="3" id="KW-0408">Iron</keyword>
<dbReference type="InterPro" id="IPR004843">
    <property type="entry name" value="Calcineurin-like_PHP"/>
</dbReference>
<dbReference type="GO" id="GO:0046872">
    <property type="term" value="F:metal ion binding"/>
    <property type="evidence" value="ECO:0007669"/>
    <property type="project" value="UniProtKB-KW"/>
</dbReference>
<protein>
    <submittedName>
        <fullName evidence="6">3',5'-cyclic AMP phosphodiesterase CpdA</fullName>
    </submittedName>
</protein>
<name>A0AA44UUL7_PSEA5</name>
<dbReference type="EMBL" id="PHUJ01000003">
    <property type="protein sequence ID" value="PKB33809.1"/>
    <property type="molecule type" value="Genomic_DNA"/>
</dbReference>
<proteinExistence type="inferred from homology"/>
<dbReference type="SUPFAM" id="SSF56300">
    <property type="entry name" value="Metallo-dependent phosphatases"/>
    <property type="match status" value="1"/>
</dbReference>
<accession>A0AA44UUL7</accession>
<gene>
    <name evidence="6" type="ORF">ATL51_5576</name>
</gene>
<evidence type="ECO:0000256" key="3">
    <source>
        <dbReference type="ARBA" id="ARBA00023004"/>
    </source>
</evidence>
<dbReference type="Pfam" id="PF00149">
    <property type="entry name" value="Metallophos"/>
    <property type="match status" value="1"/>
</dbReference>
<comment type="similarity">
    <text evidence="4">Belongs to the cyclic nucleotide phosphodiesterase class-III family.</text>
</comment>
<evidence type="ECO:0000313" key="7">
    <source>
        <dbReference type="Proteomes" id="UP000232453"/>
    </source>
</evidence>
<dbReference type="Gene3D" id="3.60.21.10">
    <property type="match status" value="1"/>
</dbReference>
<keyword evidence="1" id="KW-0479">Metal-binding</keyword>
<evidence type="ECO:0000256" key="2">
    <source>
        <dbReference type="ARBA" id="ARBA00022801"/>
    </source>
</evidence>
<dbReference type="AlphaFoldDB" id="A0AA44UUL7"/>
<reference evidence="6 7" key="1">
    <citation type="submission" date="2017-11" db="EMBL/GenBank/DDBJ databases">
        <title>Sequencing the genomes of 1000 actinobacteria strains.</title>
        <authorList>
            <person name="Klenk H.-P."/>
        </authorList>
    </citation>
    <scope>NUCLEOTIDE SEQUENCE [LARGE SCALE GENOMIC DNA]</scope>
    <source>
        <strain evidence="6 7">DSM 44104</strain>
    </source>
</reference>
<dbReference type="Proteomes" id="UP000232453">
    <property type="component" value="Unassembled WGS sequence"/>
</dbReference>
<dbReference type="PANTHER" id="PTHR42988:SF2">
    <property type="entry name" value="CYCLIC NUCLEOTIDE PHOSPHODIESTERASE CBUA0032-RELATED"/>
    <property type="match status" value="1"/>
</dbReference>
<evidence type="ECO:0000313" key="6">
    <source>
        <dbReference type="EMBL" id="PKB33809.1"/>
    </source>
</evidence>
<dbReference type="GO" id="GO:0016787">
    <property type="term" value="F:hydrolase activity"/>
    <property type="evidence" value="ECO:0007669"/>
    <property type="project" value="UniProtKB-KW"/>
</dbReference>
<dbReference type="InterPro" id="IPR029052">
    <property type="entry name" value="Metallo-depent_PP-like"/>
</dbReference>
<keyword evidence="2" id="KW-0378">Hydrolase</keyword>
<evidence type="ECO:0000259" key="5">
    <source>
        <dbReference type="Pfam" id="PF00149"/>
    </source>
</evidence>
<dbReference type="PANTHER" id="PTHR42988">
    <property type="entry name" value="PHOSPHOHYDROLASE"/>
    <property type="match status" value="1"/>
</dbReference>
<evidence type="ECO:0000256" key="1">
    <source>
        <dbReference type="ARBA" id="ARBA00022723"/>
    </source>
</evidence>
<sequence>MTTVVQLSDLHLGHPDTDGRAARAVAGVRALDPAPDVVLVTGDLADDGAPEAYSSAARLLDGLGALHVPGNHDDRAAMADAVGPVGDRLHRTGGTTVALLDTLVPGAPHGALSDAAVALLAEAVRDPAPLLVALHHPPVAVGHPVLDGMRLLEAGVFEALLAARSDPTLVVCGHVHTPLAATFAGHPLVVAPSVAPALRWPDVPGTGGSDPVPAPGGVLHVLGDGPPRSRFLSWPV</sequence>
<evidence type="ECO:0000256" key="4">
    <source>
        <dbReference type="ARBA" id="ARBA00025742"/>
    </source>
</evidence>
<feature type="domain" description="Calcineurin-like phosphoesterase" evidence="5">
    <location>
        <begin position="3"/>
        <end position="178"/>
    </location>
</feature>
<organism evidence="6 7">
    <name type="scientific">Pseudonocardia alni</name>
    <name type="common">Amycolata alni</name>
    <dbReference type="NCBI Taxonomy" id="33907"/>
    <lineage>
        <taxon>Bacteria</taxon>
        <taxon>Bacillati</taxon>
        <taxon>Actinomycetota</taxon>
        <taxon>Actinomycetes</taxon>
        <taxon>Pseudonocardiales</taxon>
        <taxon>Pseudonocardiaceae</taxon>
        <taxon>Pseudonocardia</taxon>
    </lineage>
</organism>